<feature type="signal peptide" evidence="10">
    <location>
        <begin position="1"/>
        <end position="23"/>
    </location>
</feature>
<evidence type="ECO:0000256" key="9">
    <source>
        <dbReference type="SAM" id="Phobius"/>
    </source>
</evidence>
<evidence type="ECO:0000256" key="6">
    <source>
        <dbReference type="ARBA" id="ARBA00023136"/>
    </source>
</evidence>
<dbReference type="InterPro" id="IPR009030">
    <property type="entry name" value="Growth_fac_rcpt_cys_sf"/>
</dbReference>
<accession>A0ABM3ZMW0</accession>
<evidence type="ECO:0000256" key="1">
    <source>
        <dbReference type="ARBA" id="ARBA00004236"/>
    </source>
</evidence>
<gene>
    <name evidence="12" type="primary">LOC117669204</name>
</gene>
<name>A0ABM3ZMW0_PANGU</name>
<keyword evidence="9" id="KW-1133">Transmembrane helix</keyword>
<proteinExistence type="predicted"/>
<evidence type="ECO:0000313" key="12">
    <source>
        <dbReference type="RefSeq" id="XP_060549703.1"/>
    </source>
</evidence>
<keyword evidence="5" id="KW-0677">Repeat</keyword>
<dbReference type="SUPFAM" id="SSF57184">
    <property type="entry name" value="Growth factor receptor domain"/>
    <property type="match status" value="1"/>
</dbReference>
<evidence type="ECO:0000256" key="4">
    <source>
        <dbReference type="ARBA" id="ARBA00022729"/>
    </source>
</evidence>
<evidence type="ECO:0000256" key="3">
    <source>
        <dbReference type="ARBA" id="ARBA00022536"/>
    </source>
</evidence>
<evidence type="ECO:0000256" key="5">
    <source>
        <dbReference type="ARBA" id="ARBA00022737"/>
    </source>
</evidence>
<keyword evidence="8" id="KW-0325">Glycoprotein</keyword>
<dbReference type="RefSeq" id="XP_060549703.1">
    <property type="nucleotide sequence ID" value="XM_060693720.1"/>
</dbReference>
<keyword evidence="4 10" id="KW-0732">Signal</keyword>
<evidence type="ECO:0000256" key="7">
    <source>
        <dbReference type="ARBA" id="ARBA00023157"/>
    </source>
</evidence>
<dbReference type="PANTHER" id="PTHR24037:SF12">
    <property type="entry name" value="PROTEIN HEG HOMOLOG 1-LIKE ISOFORM X1"/>
    <property type="match status" value="1"/>
</dbReference>
<reference evidence="12" key="1">
    <citation type="submission" date="2025-08" db="UniProtKB">
        <authorList>
            <consortium name="RefSeq"/>
        </authorList>
    </citation>
    <scope>IDENTIFICATION</scope>
    <source>
        <tissue evidence="12">Blood</tissue>
    </source>
</reference>
<dbReference type="Proteomes" id="UP001652622">
    <property type="component" value="Unplaced"/>
</dbReference>
<feature type="chain" id="PRO_5045197756" evidence="10">
    <location>
        <begin position="24"/>
        <end position="446"/>
    </location>
</feature>
<keyword evidence="6 9" id="KW-0472">Membrane</keyword>
<evidence type="ECO:0000313" key="11">
    <source>
        <dbReference type="Proteomes" id="UP001652622"/>
    </source>
</evidence>
<dbReference type="PANTHER" id="PTHR24037">
    <property type="entry name" value="HEART DEVELOPMENT PROTEIN WITH EGF-LIKE DOMAINS 1"/>
    <property type="match status" value="1"/>
</dbReference>
<feature type="transmembrane region" description="Helical" evidence="9">
    <location>
        <begin position="273"/>
        <end position="297"/>
    </location>
</feature>
<evidence type="ECO:0000256" key="8">
    <source>
        <dbReference type="ARBA" id="ARBA00023180"/>
    </source>
</evidence>
<keyword evidence="3" id="KW-0245">EGF-like domain</keyword>
<dbReference type="GeneID" id="117669204"/>
<comment type="subcellular location">
    <subcellularLocation>
        <location evidence="1">Cell membrane</location>
    </subcellularLocation>
</comment>
<organism evidence="11 12">
    <name type="scientific">Pantherophis guttatus</name>
    <name type="common">Corn snake</name>
    <name type="synonym">Elaphe guttata</name>
    <dbReference type="NCBI Taxonomy" id="94885"/>
    <lineage>
        <taxon>Eukaryota</taxon>
        <taxon>Metazoa</taxon>
        <taxon>Chordata</taxon>
        <taxon>Craniata</taxon>
        <taxon>Vertebrata</taxon>
        <taxon>Euteleostomi</taxon>
        <taxon>Lepidosauria</taxon>
        <taxon>Squamata</taxon>
        <taxon>Bifurcata</taxon>
        <taxon>Unidentata</taxon>
        <taxon>Episquamata</taxon>
        <taxon>Toxicofera</taxon>
        <taxon>Serpentes</taxon>
        <taxon>Colubroidea</taxon>
        <taxon>Colubridae</taxon>
        <taxon>Colubrinae</taxon>
        <taxon>Pantherophis</taxon>
    </lineage>
</organism>
<keyword evidence="7" id="KW-1015">Disulfide bond</keyword>
<protein>
    <submittedName>
        <fullName evidence="12">Protein HEG-like isoform X1</fullName>
    </submittedName>
</protein>
<keyword evidence="2" id="KW-1003">Cell membrane</keyword>
<keyword evidence="9" id="KW-0812">Transmembrane</keyword>
<evidence type="ECO:0000256" key="10">
    <source>
        <dbReference type="SAM" id="SignalP"/>
    </source>
</evidence>
<sequence>MWGVGFSLALAAFLQVELGIAAAESGVSQPPQSDPPFAWDETLPEMMVNWTNDAPEPAPPACHGGEDCPPWSSCEEDHVGRQICRCGLGYHLHPVFGCVPVKVFAAQLTVCNLEPPESSSLLVARQVQRLFQCLLGHLDGYLDSLIHALNRSGQEVTILHHFSAWGPVTSHKVDMAVDAFRVQCHSSLQGTPFCDHEGAYKALNLCQLNVCDPFSTTCSSPDGLVGCTCHPGFFRAHAMDRTCTACESGFWLQNGTCIRCPFGFGGAACQEPLLLALVGVSCFAGLLLWLLLALLLFRRAPPAQETLVALPLPLRSRVLSLPRVQPPGSMPELEDCPPFVLDPESWLSRTTSEALEGPSINQNRVGRDLGGCLVQPPAQAGELYNITEGQSWKGPWRSSSPAPCSRAARWVYYLPFRPGMSILFNFKTCGLPPPPEFPSQQFCSLC</sequence>
<keyword evidence="11" id="KW-1185">Reference proteome</keyword>
<evidence type="ECO:0000256" key="2">
    <source>
        <dbReference type="ARBA" id="ARBA00022475"/>
    </source>
</evidence>